<evidence type="ECO:0000313" key="3">
    <source>
        <dbReference type="Proteomes" id="UP000220836"/>
    </source>
</evidence>
<dbReference type="AlphaFoldDB" id="A0A238KCR7"/>
<feature type="compositionally biased region" description="Basic and acidic residues" evidence="1">
    <location>
        <begin position="435"/>
        <end position="455"/>
    </location>
</feature>
<sequence length="475" mass="52935">MSFLDKAILAISPERGLRRVKARSAAQTVMNFDAASRGRRTRGWKAPGTSADAAGMGSRSRLRNLSRDMIRNRALAVRGRDVITGNVVGTGILPSVRMDNPNDAEAAMDVLRQHLLTAAIDAHGTCDVLGLQRVVMNTVFCDGEVLVRRRMRDPRLDPDLTLPFQIELLEADHLDETLTSHGKNEVIEGIEYGPTGRIEAYHLFPRHPGEIGRLRSLGLKSSRVPAKQMLHIRRVDRPGQMRGVPWLAPIMMTLGEISDYQEAQILKQKIAALLAFFISASSDGKVYDGKPLQDLQPGAIVGLEEGQTVHPSQPPTVDGYQEFMNQAIRTIAMGLGLSYESFGDLRGVNYSSGKMGRLEMDRFVEVWQKQLMIAQFCTGVGNWVLEAWPLVQRLPAAPKEIAWTAPKRPLIDPPKEIKAAAEEIKSGITSRQRKQREMGYDPDVIERERREDAARDQAMPDDTSQSEKDENNERD</sequence>
<reference evidence="2 3" key="1">
    <citation type="submission" date="2017-05" db="EMBL/GenBank/DDBJ databases">
        <authorList>
            <person name="Song R."/>
            <person name="Chenine A.L."/>
            <person name="Ruprecht R.M."/>
        </authorList>
    </citation>
    <scope>NUCLEOTIDE SEQUENCE [LARGE SCALE GENOMIC DNA]</scope>
    <source>
        <strain evidence="2 3">CECT 8663</strain>
    </source>
</reference>
<dbReference type="Proteomes" id="UP000220836">
    <property type="component" value="Unassembled WGS sequence"/>
</dbReference>
<protein>
    <submittedName>
        <fullName evidence="2">Phage portal protein, lambda family</fullName>
    </submittedName>
</protein>
<dbReference type="Pfam" id="PF05136">
    <property type="entry name" value="Phage_portal_2"/>
    <property type="match status" value="1"/>
</dbReference>
<evidence type="ECO:0000313" key="2">
    <source>
        <dbReference type="EMBL" id="SMX40599.1"/>
    </source>
</evidence>
<proteinExistence type="predicted"/>
<dbReference type="RefSeq" id="WP_170125860.1">
    <property type="nucleotide sequence ID" value="NZ_FXYH01000006.1"/>
</dbReference>
<dbReference type="InterPro" id="IPR006429">
    <property type="entry name" value="Phage_lambda_portal"/>
</dbReference>
<gene>
    <name evidence="2" type="ORF">PEV8663_02055</name>
</gene>
<feature type="region of interest" description="Disordered" evidence="1">
    <location>
        <begin position="424"/>
        <end position="475"/>
    </location>
</feature>
<feature type="region of interest" description="Disordered" evidence="1">
    <location>
        <begin position="38"/>
        <end position="58"/>
    </location>
</feature>
<name>A0A238KCR7_9RHOB</name>
<dbReference type="EMBL" id="FXYH01000006">
    <property type="protein sequence ID" value="SMX40599.1"/>
    <property type="molecule type" value="Genomic_DNA"/>
</dbReference>
<dbReference type="GO" id="GO:0019068">
    <property type="term" value="P:virion assembly"/>
    <property type="evidence" value="ECO:0007669"/>
    <property type="project" value="InterPro"/>
</dbReference>
<feature type="compositionally biased region" description="Basic and acidic residues" evidence="1">
    <location>
        <begin position="465"/>
        <end position="475"/>
    </location>
</feature>
<accession>A0A238KCR7</accession>
<dbReference type="NCBIfam" id="TIGR01539">
    <property type="entry name" value="portal_lambda"/>
    <property type="match status" value="1"/>
</dbReference>
<keyword evidence="3" id="KW-1185">Reference proteome</keyword>
<organism evidence="2 3">
    <name type="scientific">Pelagimonas varians</name>
    <dbReference type="NCBI Taxonomy" id="696760"/>
    <lineage>
        <taxon>Bacteria</taxon>
        <taxon>Pseudomonadati</taxon>
        <taxon>Pseudomonadota</taxon>
        <taxon>Alphaproteobacteria</taxon>
        <taxon>Rhodobacterales</taxon>
        <taxon>Roseobacteraceae</taxon>
        <taxon>Pelagimonas</taxon>
    </lineage>
</organism>
<dbReference type="GO" id="GO:0005198">
    <property type="term" value="F:structural molecule activity"/>
    <property type="evidence" value="ECO:0007669"/>
    <property type="project" value="InterPro"/>
</dbReference>
<evidence type="ECO:0000256" key="1">
    <source>
        <dbReference type="SAM" id="MobiDB-lite"/>
    </source>
</evidence>